<dbReference type="Proteomes" id="UP001344447">
    <property type="component" value="Unassembled WGS sequence"/>
</dbReference>
<evidence type="ECO:0000259" key="7">
    <source>
        <dbReference type="PROSITE" id="PS51284"/>
    </source>
</evidence>
<dbReference type="SMART" id="SM01337">
    <property type="entry name" value="APC10"/>
    <property type="match status" value="1"/>
</dbReference>
<dbReference type="InterPro" id="IPR008979">
    <property type="entry name" value="Galactose-bd-like_sf"/>
</dbReference>
<dbReference type="SUPFAM" id="SSF49785">
    <property type="entry name" value="Galactose-binding domain-like"/>
    <property type="match status" value="1"/>
</dbReference>
<dbReference type="CDD" id="cd08366">
    <property type="entry name" value="APC10"/>
    <property type="match status" value="1"/>
</dbReference>
<comment type="caution">
    <text evidence="8">The sequence shown here is derived from an EMBL/GenBank/DDBJ whole genome shotgun (WGS) entry which is preliminary data.</text>
</comment>
<dbReference type="AlphaFoldDB" id="A0AAN7TUD5"/>
<keyword evidence="5 6" id="KW-0131">Cell cycle</keyword>
<evidence type="ECO:0000256" key="6">
    <source>
        <dbReference type="PIRNR" id="PIRNR028841"/>
    </source>
</evidence>
<dbReference type="PANTHER" id="PTHR12936:SF0">
    <property type="entry name" value="ANAPHASE-PROMOTING COMPLEX SUBUNIT 10"/>
    <property type="match status" value="1"/>
</dbReference>
<dbReference type="Gene3D" id="2.60.120.260">
    <property type="entry name" value="Galactose-binding domain-like"/>
    <property type="match status" value="1"/>
</dbReference>
<dbReference type="FunFam" id="2.60.120.260:FF:000122">
    <property type="entry name" value="Anaphase-promoting complex subunit 10"/>
    <property type="match status" value="1"/>
</dbReference>
<organism evidence="8 9">
    <name type="scientific">Dictyostelium firmibasis</name>
    <dbReference type="NCBI Taxonomy" id="79012"/>
    <lineage>
        <taxon>Eukaryota</taxon>
        <taxon>Amoebozoa</taxon>
        <taxon>Evosea</taxon>
        <taxon>Eumycetozoa</taxon>
        <taxon>Dictyostelia</taxon>
        <taxon>Dictyosteliales</taxon>
        <taxon>Dictyosteliaceae</taxon>
        <taxon>Dictyostelium</taxon>
    </lineage>
</organism>
<keyword evidence="9" id="KW-1185">Reference proteome</keyword>
<dbReference type="GO" id="GO:0031145">
    <property type="term" value="P:anaphase-promoting complex-dependent catabolic process"/>
    <property type="evidence" value="ECO:0007669"/>
    <property type="project" value="InterPro"/>
</dbReference>
<proteinExistence type="inferred from homology"/>
<evidence type="ECO:0000256" key="1">
    <source>
        <dbReference type="ARBA" id="ARBA00006762"/>
    </source>
</evidence>
<comment type="function">
    <text evidence="6">Component of the anaphase promoting complex/cyclosome (APC/C), a cell cycle-regulated E3 ubiquitin-protein ligase complex that controls progression through mitosis and the G1 phase of the cell cycle.</text>
</comment>
<keyword evidence="4 6" id="KW-0833">Ubl conjugation pathway</keyword>
<sequence length="188" mass="21535">MIKNSNINSNNRLDDPILQEIESNKVEIGKHASWSVSSAKPGSGVEQLRDNNLDTFWQSDAQQPHHITIQFPKKCFIENLLIHCDYKLDESYTPCKISIKAGSILHDLQEIILTELEEPSGWINIPLNFNNNSLKANLLQISILSNLKNGRDSHIRQIKVYGKKISIENYTQYPKFNSPEVSMFQTLR</sequence>
<dbReference type="Pfam" id="PF03256">
    <property type="entry name" value="ANAPC10"/>
    <property type="match status" value="1"/>
</dbReference>
<name>A0AAN7TUD5_9MYCE</name>
<dbReference type="PIRSF" id="PIRSF028841">
    <property type="entry name" value="APC10_sub"/>
    <property type="match status" value="1"/>
</dbReference>
<dbReference type="GO" id="GO:0005680">
    <property type="term" value="C:anaphase-promoting complex"/>
    <property type="evidence" value="ECO:0007669"/>
    <property type="project" value="InterPro"/>
</dbReference>
<dbReference type="InterPro" id="IPR016901">
    <property type="entry name" value="APC10/Doc1"/>
</dbReference>
<dbReference type="InterPro" id="IPR004939">
    <property type="entry name" value="APC_su10/DOC_dom"/>
</dbReference>
<evidence type="ECO:0000256" key="4">
    <source>
        <dbReference type="ARBA" id="ARBA00022786"/>
    </source>
</evidence>
<dbReference type="PANTHER" id="PTHR12936">
    <property type="entry name" value="ANAPHASE-PROMOTING COMPLEX 10"/>
    <property type="match status" value="1"/>
</dbReference>
<evidence type="ECO:0000313" key="8">
    <source>
        <dbReference type="EMBL" id="KAK5576222.1"/>
    </source>
</evidence>
<comment type="similarity">
    <text evidence="1 6">Belongs to the APC10 family.</text>
</comment>
<dbReference type="GO" id="GO:0051301">
    <property type="term" value="P:cell division"/>
    <property type="evidence" value="ECO:0007669"/>
    <property type="project" value="UniProtKB-KW"/>
</dbReference>
<evidence type="ECO:0000256" key="5">
    <source>
        <dbReference type="ARBA" id="ARBA00023306"/>
    </source>
</evidence>
<evidence type="ECO:0000313" key="9">
    <source>
        <dbReference type="Proteomes" id="UP001344447"/>
    </source>
</evidence>
<dbReference type="PROSITE" id="PS51284">
    <property type="entry name" value="DOC"/>
    <property type="match status" value="1"/>
</dbReference>
<feature type="domain" description="DOC" evidence="7">
    <location>
        <begin position="4"/>
        <end position="187"/>
    </location>
</feature>
<evidence type="ECO:0000256" key="3">
    <source>
        <dbReference type="ARBA" id="ARBA00022776"/>
    </source>
</evidence>
<protein>
    <recommendedName>
        <fullName evidence="6">Anaphase-promoting complex subunit 10</fullName>
    </recommendedName>
</protein>
<reference evidence="8 9" key="1">
    <citation type="submission" date="2023-11" db="EMBL/GenBank/DDBJ databases">
        <title>Dfirmibasis_genome.</title>
        <authorList>
            <person name="Edelbroek B."/>
            <person name="Kjellin J."/>
            <person name="Jerlstrom-Hultqvist J."/>
            <person name="Soderbom F."/>
        </authorList>
    </citation>
    <scope>NUCLEOTIDE SEQUENCE [LARGE SCALE GENOMIC DNA]</scope>
    <source>
        <strain evidence="8 9">TNS-C-14</strain>
    </source>
</reference>
<keyword evidence="2 6" id="KW-0132">Cell division</keyword>
<dbReference type="GO" id="GO:0070979">
    <property type="term" value="P:protein K11-linked ubiquitination"/>
    <property type="evidence" value="ECO:0007669"/>
    <property type="project" value="TreeGrafter"/>
</dbReference>
<gene>
    <name evidence="8" type="ORF">RB653_007363</name>
</gene>
<keyword evidence="3 6" id="KW-0498">Mitosis</keyword>
<evidence type="ECO:0000256" key="2">
    <source>
        <dbReference type="ARBA" id="ARBA00022618"/>
    </source>
</evidence>
<accession>A0AAN7TUD5</accession>
<dbReference type="EMBL" id="JAVFKY010000005">
    <property type="protein sequence ID" value="KAK5576222.1"/>
    <property type="molecule type" value="Genomic_DNA"/>
</dbReference>